<name>A0AAV2JYM1_KNICA</name>
<dbReference type="Proteomes" id="UP001497482">
    <property type="component" value="Chromosome 14"/>
</dbReference>
<accession>A0AAV2JYM1</accession>
<reference evidence="2 3" key="1">
    <citation type="submission" date="2024-04" db="EMBL/GenBank/DDBJ databases">
        <authorList>
            <person name="Waldvogel A.-M."/>
            <person name="Schoenle A."/>
        </authorList>
    </citation>
    <scope>NUCLEOTIDE SEQUENCE [LARGE SCALE GENOMIC DNA]</scope>
</reference>
<evidence type="ECO:0000313" key="2">
    <source>
        <dbReference type="EMBL" id="CAL1580617.1"/>
    </source>
</evidence>
<sequence length="85" mass="9521">MLITHADLNTISHIRVCRLLQSERGISPRCRRAQTHTKGLSLDPLFTSSSSSLRFVCAHARSTPSRQAMNAPPRQLPPFSAILRR</sequence>
<feature type="region of interest" description="Disordered" evidence="1">
    <location>
        <begin position="63"/>
        <end position="85"/>
    </location>
</feature>
<evidence type="ECO:0000256" key="1">
    <source>
        <dbReference type="SAM" id="MobiDB-lite"/>
    </source>
</evidence>
<organism evidence="2 3">
    <name type="scientific">Knipowitschia caucasica</name>
    <name type="common">Caucasian dwarf goby</name>
    <name type="synonym">Pomatoschistus caucasicus</name>
    <dbReference type="NCBI Taxonomy" id="637954"/>
    <lineage>
        <taxon>Eukaryota</taxon>
        <taxon>Metazoa</taxon>
        <taxon>Chordata</taxon>
        <taxon>Craniata</taxon>
        <taxon>Vertebrata</taxon>
        <taxon>Euteleostomi</taxon>
        <taxon>Actinopterygii</taxon>
        <taxon>Neopterygii</taxon>
        <taxon>Teleostei</taxon>
        <taxon>Neoteleostei</taxon>
        <taxon>Acanthomorphata</taxon>
        <taxon>Gobiaria</taxon>
        <taxon>Gobiiformes</taxon>
        <taxon>Gobioidei</taxon>
        <taxon>Gobiidae</taxon>
        <taxon>Gobiinae</taxon>
        <taxon>Knipowitschia</taxon>
    </lineage>
</organism>
<keyword evidence="3" id="KW-1185">Reference proteome</keyword>
<protein>
    <submittedName>
        <fullName evidence="2">Uncharacterized protein</fullName>
    </submittedName>
</protein>
<evidence type="ECO:0000313" key="3">
    <source>
        <dbReference type="Proteomes" id="UP001497482"/>
    </source>
</evidence>
<gene>
    <name evidence="2" type="ORF">KC01_LOCUS11439</name>
</gene>
<proteinExistence type="predicted"/>
<dbReference type="EMBL" id="OZ035836">
    <property type="protein sequence ID" value="CAL1580617.1"/>
    <property type="molecule type" value="Genomic_DNA"/>
</dbReference>
<dbReference type="AlphaFoldDB" id="A0AAV2JYM1"/>